<dbReference type="AlphaFoldDB" id="A0A316Z7T1"/>
<dbReference type="RefSeq" id="XP_025598109.1">
    <property type="nucleotide sequence ID" value="XM_025742420.1"/>
</dbReference>
<dbReference type="OrthoDB" id="426865at2759"/>
<dbReference type="GO" id="GO:0000462">
    <property type="term" value="P:maturation of SSU-rRNA from tricistronic rRNA transcript (SSU-rRNA, 5.8S rRNA, LSU-rRNA)"/>
    <property type="evidence" value="ECO:0007669"/>
    <property type="project" value="TreeGrafter"/>
</dbReference>
<dbReference type="PANTHER" id="PTHR21569">
    <property type="entry name" value="RIBOSOMAL PROTEIN S9"/>
    <property type="match status" value="1"/>
</dbReference>
<gene>
    <name evidence="6" type="ORF">FA09DRAFT_329987</name>
</gene>
<dbReference type="SUPFAM" id="SSF54211">
    <property type="entry name" value="Ribosomal protein S5 domain 2-like"/>
    <property type="match status" value="1"/>
</dbReference>
<dbReference type="InterPro" id="IPR014721">
    <property type="entry name" value="Ribsml_uS5_D2-typ_fold_subgr"/>
</dbReference>
<dbReference type="InterPro" id="IPR020574">
    <property type="entry name" value="Ribosomal_uS9_CS"/>
</dbReference>
<evidence type="ECO:0000313" key="6">
    <source>
        <dbReference type="EMBL" id="PWN97830.1"/>
    </source>
</evidence>
<dbReference type="PANTHER" id="PTHR21569:SF16">
    <property type="entry name" value="RIBOSOMAL PROTEIN S16"/>
    <property type="match status" value="1"/>
</dbReference>
<dbReference type="InterPro" id="IPR020568">
    <property type="entry name" value="Ribosomal_Su5_D2-typ_SF"/>
</dbReference>
<keyword evidence="2 4" id="KW-0689">Ribosomal protein</keyword>
<dbReference type="GO" id="GO:0022627">
    <property type="term" value="C:cytosolic small ribosomal subunit"/>
    <property type="evidence" value="ECO:0007669"/>
    <property type="project" value="TreeGrafter"/>
</dbReference>
<evidence type="ECO:0000256" key="2">
    <source>
        <dbReference type="ARBA" id="ARBA00022980"/>
    </source>
</evidence>
<dbReference type="GeneID" id="37269964"/>
<dbReference type="EMBL" id="KZ819293">
    <property type="protein sequence ID" value="PWN97830.1"/>
    <property type="molecule type" value="Genomic_DNA"/>
</dbReference>
<feature type="compositionally biased region" description="Basic residues" evidence="5">
    <location>
        <begin position="132"/>
        <end position="141"/>
    </location>
</feature>
<keyword evidence="3 4" id="KW-0687">Ribonucleoprotein</keyword>
<dbReference type="STRING" id="58919.A0A316Z7T1"/>
<feature type="region of interest" description="Disordered" evidence="5">
    <location>
        <begin position="122"/>
        <end position="141"/>
    </location>
</feature>
<evidence type="ECO:0000256" key="3">
    <source>
        <dbReference type="ARBA" id="ARBA00023274"/>
    </source>
</evidence>
<comment type="similarity">
    <text evidence="1 4">Belongs to the universal ribosomal protein uS9 family.</text>
</comment>
<keyword evidence="7" id="KW-1185">Reference proteome</keyword>
<dbReference type="GO" id="GO:0006412">
    <property type="term" value="P:translation"/>
    <property type="evidence" value="ECO:0007669"/>
    <property type="project" value="InterPro"/>
</dbReference>
<accession>A0A316Z7T1</accession>
<dbReference type="Gene3D" id="3.30.230.10">
    <property type="match status" value="1"/>
</dbReference>
<sequence>MSQSVQCFGKKKTATAVAHVKEGKGLIRINSQPIALVEPEILRFKAYEPVLIVGEDKFAGVDIRVRVSGGGHTSQVYAIRQAIAKGLVAYYAKHHDAASALELRQQFVAYDRTLLVADPRRMEPKKYGGKGARARRQKSYR</sequence>
<dbReference type="NCBIfam" id="NF001749">
    <property type="entry name" value="PRK00474.1"/>
    <property type="match status" value="1"/>
</dbReference>
<proteinExistence type="inferred from homology"/>
<dbReference type="GO" id="GO:0003735">
    <property type="term" value="F:structural constituent of ribosome"/>
    <property type="evidence" value="ECO:0007669"/>
    <property type="project" value="InterPro"/>
</dbReference>
<organism evidence="6 7">
    <name type="scientific">Tilletiopsis washingtonensis</name>
    <dbReference type="NCBI Taxonomy" id="58919"/>
    <lineage>
        <taxon>Eukaryota</taxon>
        <taxon>Fungi</taxon>
        <taxon>Dikarya</taxon>
        <taxon>Basidiomycota</taxon>
        <taxon>Ustilaginomycotina</taxon>
        <taxon>Exobasidiomycetes</taxon>
        <taxon>Entylomatales</taxon>
        <taxon>Entylomatales incertae sedis</taxon>
        <taxon>Tilletiopsis</taxon>
    </lineage>
</organism>
<dbReference type="GO" id="GO:0003723">
    <property type="term" value="F:RNA binding"/>
    <property type="evidence" value="ECO:0007669"/>
    <property type="project" value="TreeGrafter"/>
</dbReference>
<name>A0A316Z7T1_9BASI</name>
<dbReference type="Pfam" id="PF00380">
    <property type="entry name" value="Ribosomal_S9"/>
    <property type="match status" value="1"/>
</dbReference>
<dbReference type="InterPro" id="IPR000754">
    <property type="entry name" value="Ribosomal_uS9"/>
</dbReference>
<evidence type="ECO:0000256" key="1">
    <source>
        <dbReference type="ARBA" id="ARBA00005251"/>
    </source>
</evidence>
<evidence type="ECO:0000256" key="4">
    <source>
        <dbReference type="RuleBase" id="RU003815"/>
    </source>
</evidence>
<dbReference type="Proteomes" id="UP000245946">
    <property type="component" value="Unassembled WGS sequence"/>
</dbReference>
<protein>
    <submittedName>
        <fullName evidence="6">Putative 40S ribosomal protein S16</fullName>
    </submittedName>
</protein>
<dbReference type="FunFam" id="3.30.230.10:FF:000007">
    <property type="entry name" value="40S ribosomal protein S16"/>
    <property type="match status" value="1"/>
</dbReference>
<evidence type="ECO:0000256" key="5">
    <source>
        <dbReference type="SAM" id="MobiDB-lite"/>
    </source>
</evidence>
<reference evidence="6 7" key="1">
    <citation type="journal article" date="2018" name="Mol. Biol. Evol.">
        <title>Broad Genomic Sampling Reveals a Smut Pathogenic Ancestry of the Fungal Clade Ustilaginomycotina.</title>
        <authorList>
            <person name="Kijpornyongpan T."/>
            <person name="Mondo S.J."/>
            <person name="Barry K."/>
            <person name="Sandor L."/>
            <person name="Lee J."/>
            <person name="Lipzen A."/>
            <person name="Pangilinan J."/>
            <person name="LaButti K."/>
            <person name="Hainaut M."/>
            <person name="Henrissat B."/>
            <person name="Grigoriev I.V."/>
            <person name="Spatafora J.W."/>
            <person name="Aime M.C."/>
        </authorList>
    </citation>
    <scope>NUCLEOTIDE SEQUENCE [LARGE SCALE GENOMIC DNA]</scope>
    <source>
        <strain evidence="6 7">MCA 4186</strain>
    </source>
</reference>
<evidence type="ECO:0000313" key="7">
    <source>
        <dbReference type="Proteomes" id="UP000245946"/>
    </source>
</evidence>
<dbReference type="PROSITE" id="PS00360">
    <property type="entry name" value="RIBOSOMAL_S9"/>
    <property type="match status" value="1"/>
</dbReference>